<keyword evidence="2" id="KW-1185">Reference proteome</keyword>
<evidence type="ECO:0000313" key="1">
    <source>
        <dbReference type="EMBL" id="CEL97658.1"/>
    </source>
</evidence>
<reference evidence="1" key="1">
    <citation type="submission" date="2014-11" db="EMBL/GenBank/DDBJ databases">
        <authorList>
            <person name="Zhu J."/>
            <person name="Qi W."/>
            <person name="Song R."/>
        </authorList>
    </citation>
    <scope>NUCLEOTIDE SEQUENCE [LARGE SCALE GENOMIC DNA]</scope>
</reference>
<dbReference type="InParanoid" id="A0A0G4ELG5"/>
<dbReference type="EMBL" id="CDMY01000255">
    <property type="protein sequence ID" value="CEL97658.1"/>
    <property type="molecule type" value="Genomic_DNA"/>
</dbReference>
<dbReference type="Proteomes" id="UP000041254">
    <property type="component" value="Unassembled WGS sequence"/>
</dbReference>
<accession>A0A0G4ELG5</accession>
<organism evidence="1 2">
    <name type="scientific">Vitrella brassicaformis (strain CCMP3155)</name>
    <dbReference type="NCBI Taxonomy" id="1169540"/>
    <lineage>
        <taxon>Eukaryota</taxon>
        <taxon>Sar</taxon>
        <taxon>Alveolata</taxon>
        <taxon>Colpodellida</taxon>
        <taxon>Vitrellaceae</taxon>
        <taxon>Vitrella</taxon>
    </lineage>
</organism>
<gene>
    <name evidence="1" type="ORF">Vbra_12243</name>
</gene>
<evidence type="ECO:0000313" key="2">
    <source>
        <dbReference type="Proteomes" id="UP000041254"/>
    </source>
</evidence>
<proteinExistence type="predicted"/>
<protein>
    <submittedName>
        <fullName evidence="1">Uncharacterized protein</fullName>
    </submittedName>
</protein>
<dbReference type="VEuPathDB" id="CryptoDB:Vbra_12243"/>
<sequence>MMDRGLQSPLRPQDVFTGDLSIAQLIDMHSNTAQKFEKKRLSIFKEENRLPLGTTSFLFETCWALGVSDAVRYSAYLVLKQGVAARQEMPRTSGALEIHCLAAISLAYKWHTREAIVNNISKHTKVGVSDVLCAEREIMSTTGVDLLHDNVILSTYLDLMSTALFASIKEDTNDELKMHESEELFERHPFPLLAAGCLHGSMSMACHSLHEPVEDLCRMMGLDKQQLEVITEDVLSTTLHTHGIKLMSRFQS</sequence>
<name>A0A0G4ELG5_VITBC</name>
<dbReference type="AlphaFoldDB" id="A0A0G4ELG5"/>